<dbReference type="RefSeq" id="WP_015395973.1">
    <property type="nucleotide sequence ID" value="NC_020292.1"/>
</dbReference>
<name>M1MYU2_9CLOT</name>
<keyword evidence="3" id="KW-1185">Reference proteome</keyword>
<evidence type="ECO:0000313" key="3">
    <source>
        <dbReference type="Proteomes" id="UP000011728"/>
    </source>
</evidence>
<sequence>MAVSLTKKATSLGIEVQKGVDKAGDAIFKTKMFANVKNDADPSAVYEVSQAIKGVMADKTRDTFLSVTSSIDNN</sequence>
<dbReference type="Pfam" id="PF07872">
    <property type="entry name" value="DUF1659"/>
    <property type="match status" value="1"/>
</dbReference>
<accession>M1MYU2</accession>
<evidence type="ECO:0000313" key="2">
    <source>
        <dbReference type="EMBL" id="AGF59666.1"/>
    </source>
</evidence>
<dbReference type="InterPro" id="IPR012454">
    <property type="entry name" value="DUF1659"/>
</dbReference>
<keyword evidence="2" id="KW-0614">Plasmid</keyword>
<geneLocation type="plasmid" evidence="2 3">
    <name>Csp_135p</name>
</geneLocation>
<reference evidence="2 3" key="1">
    <citation type="submission" date="2013-02" db="EMBL/GenBank/DDBJ databases">
        <title>Genome sequence of Clostridium saccharoperbutylacetonicum N1-4(HMT).</title>
        <authorList>
            <person name="Poehlein A."/>
            <person name="Daniel R."/>
        </authorList>
    </citation>
    <scope>NUCLEOTIDE SEQUENCE [LARGE SCALE GENOMIC DNA]</scope>
    <source>
        <strain evidence="3">N1-4(HMT)</strain>
        <plasmid evidence="3">Plasmid Csp_135p</plasmid>
    </source>
</reference>
<dbReference type="HOGENOM" id="CLU_196603_2_0_9"/>
<feature type="domain" description="DUF1659" evidence="1">
    <location>
        <begin position="2"/>
        <end position="72"/>
    </location>
</feature>
<dbReference type="Proteomes" id="UP000011728">
    <property type="component" value="Plasmid Csp_135p"/>
</dbReference>
<dbReference type="OrthoDB" id="1936913at2"/>
<organism evidence="2 3">
    <name type="scientific">Clostridium saccharoperbutylacetonicum N1-4(HMT)</name>
    <dbReference type="NCBI Taxonomy" id="931276"/>
    <lineage>
        <taxon>Bacteria</taxon>
        <taxon>Bacillati</taxon>
        <taxon>Bacillota</taxon>
        <taxon>Clostridia</taxon>
        <taxon>Eubacteriales</taxon>
        <taxon>Clostridiaceae</taxon>
        <taxon>Clostridium</taxon>
    </lineage>
</organism>
<dbReference type="AlphaFoldDB" id="M1MYU2"/>
<dbReference type="PATRIC" id="fig|931276.5.peg.5991"/>
<protein>
    <recommendedName>
        <fullName evidence="1">DUF1659 domain-containing protein</fullName>
    </recommendedName>
</protein>
<proteinExistence type="predicted"/>
<evidence type="ECO:0000259" key="1">
    <source>
        <dbReference type="Pfam" id="PF07872"/>
    </source>
</evidence>
<dbReference type="KEGG" id="csr:Cspa_135p01060"/>
<dbReference type="EMBL" id="CP004122">
    <property type="protein sequence ID" value="AGF59666.1"/>
    <property type="molecule type" value="Genomic_DNA"/>
</dbReference>
<gene>
    <name evidence="2" type="ORF">Cspa_135p01060</name>
</gene>